<accession>A0A2J8A4V7</accession>
<keyword evidence="3" id="KW-0808">Transferase</keyword>
<dbReference type="PROSITE" id="PS50011">
    <property type="entry name" value="PROTEIN_KINASE_DOM"/>
    <property type="match status" value="1"/>
</dbReference>
<keyword evidence="3" id="KW-0418">Kinase</keyword>
<evidence type="ECO:0000313" key="3">
    <source>
        <dbReference type="EMBL" id="PNH07546.1"/>
    </source>
</evidence>
<dbReference type="PANTHER" id="PTHR44329">
    <property type="entry name" value="SERINE/THREONINE-PROTEIN KINASE TNNI3K-RELATED"/>
    <property type="match status" value="1"/>
</dbReference>
<name>A0A2J8A4V7_9CHLO</name>
<dbReference type="SUPFAM" id="SSF56112">
    <property type="entry name" value="Protein kinase-like (PK-like)"/>
    <property type="match status" value="1"/>
</dbReference>
<gene>
    <name evidence="3" type="ORF">TSOC_005982</name>
</gene>
<dbReference type="Proteomes" id="UP000236333">
    <property type="component" value="Unassembled WGS sequence"/>
</dbReference>
<comment type="caution">
    <text evidence="3">The sequence shown here is derived from an EMBL/GenBank/DDBJ whole genome shotgun (WGS) entry which is preliminary data.</text>
</comment>
<dbReference type="EMBL" id="PGGS01000174">
    <property type="protein sequence ID" value="PNH07546.1"/>
    <property type="molecule type" value="Genomic_DNA"/>
</dbReference>
<evidence type="ECO:0000256" key="1">
    <source>
        <dbReference type="SAM" id="MobiDB-lite"/>
    </source>
</evidence>
<reference evidence="3 4" key="1">
    <citation type="journal article" date="2017" name="Mol. Biol. Evol.">
        <title>The 4-celled Tetrabaena socialis nuclear genome reveals the essential components for genetic control of cell number at the origin of multicellularity in the volvocine lineage.</title>
        <authorList>
            <person name="Featherston J."/>
            <person name="Arakaki Y."/>
            <person name="Hanschen E.R."/>
            <person name="Ferris P.J."/>
            <person name="Michod R.E."/>
            <person name="Olson B.J.S.C."/>
            <person name="Nozaki H."/>
            <person name="Durand P.M."/>
        </authorList>
    </citation>
    <scope>NUCLEOTIDE SEQUENCE [LARGE SCALE GENOMIC DNA]</scope>
    <source>
        <strain evidence="3 4">NIES-571</strain>
    </source>
</reference>
<proteinExistence type="predicted"/>
<evidence type="ECO:0000259" key="2">
    <source>
        <dbReference type="PROSITE" id="PS50011"/>
    </source>
</evidence>
<dbReference type="OrthoDB" id="535720at2759"/>
<dbReference type="PANTHER" id="PTHR44329:SF214">
    <property type="entry name" value="PROTEIN KINASE DOMAIN-CONTAINING PROTEIN"/>
    <property type="match status" value="1"/>
</dbReference>
<evidence type="ECO:0000313" key="4">
    <source>
        <dbReference type="Proteomes" id="UP000236333"/>
    </source>
</evidence>
<protein>
    <submittedName>
        <fullName evidence="3">Putative LIM domain-containing serine/threonine-protein kinase</fullName>
    </submittedName>
</protein>
<dbReference type="Gene3D" id="1.10.510.10">
    <property type="entry name" value="Transferase(Phosphotransferase) domain 1"/>
    <property type="match status" value="1"/>
</dbReference>
<keyword evidence="4" id="KW-1185">Reference proteome</keyword>
<dbReference type="GO" id="GO:0004674">
    <property type="term" value="F:protein serine/threonine kinase activity"/>
    <property type="evidence" value="ECO:0007669"/>
    <property type="project" value="TreeGrafter"/>
</dbReference>
<organism evidence="3 4">
    <name type="scientific">Tetrabaena socialis</name>
    <dbReference type="NCBI Taxonomy" id="47790"/>
    <lineage>
        <taxon>Eukaryota</taxon>
        <taxon>Viridiplantae</taxon>
        <taxon>Chlorophyta</taxon>
        <taxon>core chlorophytes</taxon>
        <taxon>Chlorophyceae</taxon>
        <taxon>CS clade</taxon>
        <taxon>Chlamydomonadales</taxon>
        <taxon>Tetrabaenaceae</taxon>
        <taxon>Tetrabaena</taxon>
    </lineage>
</organism>
<feature type="domain" description="Protein kinase" evidence="2">
    <location>
        <begin position="1"/>
        <end position="96"/>
    </location>
</feature>
<dbReference type="InterPro" id="IPR051681">
    <property type="entry name" value="Ser/Thr_Kinases-Pseudokinases"/>
</dbReference>
<dbReference type="GO" id="GO:0005524">
    <property type="term" value="F:ATP binding"/>
    <property type="evidence" value="ECO:0007669"/>
    <property type="project" value="InterPro"/>
</dbReference>
<feature type="compositionally biased region" description="Pro residues" evidence="1">
    <location>
        <begin position="128"/>
        <end position="139"/>
    </location>
</feature>
<dbReference type="AlphaFoldDB" id="A0A2J8A4V7"/>
<feature type="region of interest" description="Disordered" evidence="1">
    <location>
        <begin position="103"/>
        <end position="148"/>
    </location>
</feature>
<dbReference type="InterPro" id="IPR001245">
    <property type="entry name" value="Ser-Thr/Tyr_kinase_cat_dom"/>
</dbReference>
<dbReference type="Pfam" id="PF07714">
    <property type="entry name" value="PK_Tyr_Ser-Thr"/>
    <property type="match status" value="1"/>
</dbReference>
<sequence>MTHMSPECFIKGAMLGTEVDVYAFGIMMWELLMCRQPYHGVKVEDLPKHVVRLQRRPVFHPLAPQPYRALAERCFAQKPQRRPTASDLVSELQALLAEAQAEPVTKMAVAPPPPRYGEAAGVARQSPPLGPSAAAPPTPAEHLPQRQL</sequence>
<dbReference type="InterPro" id="IPR011009">
    <property type="entry name" value="Kinase-like_dom_sf"/>
</dbReference>
<dbReference type="InterPro" id="IPR000719">
    <property type="entry name" value="Prot_kinase_dom"/>
</dbReference>